<dbReference type="SUPFAM" id="SSF57850">
    <property type="entry name" value="RING/U-box"/>
    <property type="match status" value="1"/>
</dbReference>
<dbReference type="GO" id="GO:0061630">
    <property type="term" value="F:ubiquitin protein ligase activity"/>
    <property type="evidence" value="ECO:0007669"/>
    <property type="project" value="UniProtKB-UniRule"/>
</dbReference>
<sequence>MVDSCAKKHGPLGNTIESAYFRAEKHASDTASPSSSGSAVSAVGSCFDCNICLDITIDPVVTLCGHLYYYPVSISGVAVEFSGSRAEALQFQIKSKMTLVAGVLPGDDDDDRWMASKREAQLGMYGDCSFTLLTVEICDSSAVNHNA</sequence>
<comment type="domain">
    <text evidence="5">The RING-type zinc finger domain is responsible for E3 ligase activity.</text>
</comment>
<protein>
    <recommendedName>
        <fullName evidence="5">E3 ubiquitin-protein ligase RMA</fullName>
        <ecNumber evidence="5">2.3.2.27</ecNumber>
    </recommendedName>
    <alternativeName>
        <fullName evidence="5">Protein RING membrane-anchor</fullName>
    </alternativeName>
    <alternativeName>
        <fullName evidence="5">RING-type E3 ubiquitin transferase RMA</fullName>
    </alternativeName>
</protein>
<dbReference type="Gene3D" id="3.30.40.10">
    <property type="entry name" value="Zinc/RING finger domain, C3HC4 (zinc finger)"/>
    <property type="match status" value="1"/>
</dbReference>
<evidence type="ECO:0000256" key="4">
    <source>
        <dbReference type="ARBA" id="ARBA00022786"/>
    </source>
</evidence>
<dbReference type="PANTHER" id="PTHR12313">
    <property type="entry name" value="E3 UBIQUITIN-PROTEIN LIGASE RNF5-RELATED"/>
    <property type="match status" value="1"/>
</dbReference>
<dbReference type="GO" id="GO:0006511">
    <property type="term" value="P:ubiquitin-dependent protein catabolic process"/>
    <property type="evidence" value="ECO:0007669"/>
    <property type="project" value="UniProtKB-UniRule"/>
</dbReference>
<name>A0A2H9ZYJ7_9ASPA</name>
<dbReference type="EC" id="2.3.2.27" evidence="5"/>
<evidence type="ECO:0000256" key="3">
    <source>
        <dbReference type="ARBA" id="ARBA00022679"/>
    </source>
</evidence>
<dbReference type="AlphaFoldDB" id="A0A2H9ZYJ7"/>
<dbReference type="InterPro" id="IPR045103">
    <property type="entry name" value="RNF5/RNF185-like"/>
</dbReference>
<dbReference type="InterPro" id="IPR013083">
    <property type="entry name" value="Znf_RING/FYVE/PHD"/>
</dbReference>
<proteinExistence type="predicted"/>
<evidence type="ECO:0000313" key="6">
    <source>
        <dbReference type="EMBL" id="PKA48369.1"/>
    </source>
</evidence>
<keyword evidence="5" id="KW-0479">Metal-binding</keyword>
<comment type="subcellular location">
    <subcellularLocation>
        <location evidence="5">Endoplasmic reticulum membrane</location>
        <topology evidence="5">Single-pass type IV membrane protein</topology>
    </subcellularLocation>
</comment>
<keyword evidence="3 5" id="KW-0808">Transferase</keyword>
<organism evidence="6 7">
    <name type="scientific">Apostasia shenzhenica</name>
    <dbReference type="NCBI Taxonomy" id="1088818"/>
    <lineage>
        <taxon>Eukaryota</taxon>
        <taxon>Viridiplantae</taxon>
        <taxon>Streptophyta</taxon>
        <taxon>Embryophyta</taxon>
        <taxon>Tracheophyta</taxon>
        <taxon>Spermatophyta</taxon>
        <taxon>Magnoliopsida</taxon>
        <taxon>Liliopsida</taxon>
        <taxon>Asparagales</taxon>
        <taxon>Orchidaceae</taxon>
        <taxon>Apostasioideae</taxon>
        <taxon>Apostasia</taxon>
    </lineage>
</organism>
<dbReference type="GO" id="GO:0008270">
    <property type="term" value="F:zinc ion binding"/>
    <property type="evidence" value="ECO:0007669"/>
    <property type="project" value="UniProtKB-KW"/>
</dbReference>
<dbReference type="GO" id="GO:0005789">
    <property type="term" value="C:endoplasmic reticulum membrane"/>
    <property type="evidence" value="ECO:0007669"/>
    <property type="project" value="UniProtKB-SubCell"/>
</dbReference>
<evidence type="ECO:0000256" key="1">
    <source>
        <dbReference type="ARBA" id="ARBA00000900"/>
    </source>
</evidence>
<accession>A0A2H9ZYJ7</accession>
<gene>
    <name evidence="6" type="primary">RMA3</name>
    <name evidence="6" type="ORF">AXF42_Ash020461</name>
</gene>
<evidence type="ECO:0000256" key="2">
    <source>
        <dbReference type="ARBA" id="ARBA00004906"/>
    </source>
</evidence>
<keyword evidence="5" id="KW-0256">Endoplasmic reticulum</keyword>
<keyword evidence="7" id="KW-1185">Reference proteome</keyword>
<keyword evidence="5" id="KW-0863">Zinc-finger</keyword>
<comment type="catalytic activity">
    <reaction evidence="1 5">
        <text>S-ubiquitinyl-[E2 ubiquitin-conjugating enzyme]-L-cysteine + [acceptor protein]-L-lysine = [E2 ubiquitin-conjugating enzyme]-L-cysteine + N(6)-ubiquitinyl-[acceptor protein]-L-lysine.</text>
        <dbReference type="EC" id="2.3.2.27"/>
    </reaction>
</comment>
<dbReference type="STRING" id="1088818.A0A2H9ZYJ7"/>
<comment type="function">
    <text evidence="5">E3 ubiquitin-protein ligase.</text>
</comment>
<reference evidence="6 7" key="1">
    <citation type="journal article" date="2017" name="Nature">
        <title>The Apostasia genome and the evolution of orchids.</title>
        <authorList>
            <person name="Zhang G.Q."/>
            <person name="Liu K.W."/>
            <person name="Li Z."/>
            <person name="Lohaus R."/>
            <person name="Hsiao Y.Y."/>
            <person name="Niu S.C."/>
            <person name="Wang J.Y."/>
            <person name="Lin Y.C."/>
            <person name="Xu Q."/>
            <person name="Chen L.J."/>
            <person name="Yoshida K."/>
            <person name="Fujiwara S."/>
            <person name="Wang Z.W."/>
            <person name="Zhang Y.Q."/>
            <person name="Mitsuda N."/>
            <person name="Wang M."/>
            <person name="Liu G.H."/>
            <person name="Pecoraro L."/>
            <person name="Huang H.X."/>
            <person name="Xiao X.J."/>
            <person name="Lin M."/>
            <person name="Wu X.Y."/>
            <person name="Wu W.L."/>
            <person name="Chen Y.Y."/>
            <person name="Chang S.B."/>
            <person name="Sakamoto S."/>
            <person name="Ohme-Takagi M."/>
            <person name="Yagi M."/>
            <person name="Zeng S.J."/>
            <person name="Shen C.Y."/>
            <person name="Yeh C.M."/>
            <person name="Luo Y.B."/>
            <person name="Tsai W.C."/>
            <person name="Van de Peer Y."/>
            <person name="Liu Z.J."/>
        </authorList>
    </citation>
    <scope>NUCLEOTIDE SEQUENCE [LARGE SCALE GENOMIC DNA]</scope>
    <source>
        <strain evidence="7">cv. Shenzhen</strain>
        <tissue evidence="6">Stem</tissue>
    </source>
</reference>
<keyword evidence="5" id="KW-0862">Zinc</keyword>
<keyword evidence="4 5" id="KW-0833">Ubl conjugation pathway</keyword>
<dbReference type="OrthoDB" id="6270329at2759"/>
<evidence type="ECO:0000313" key="7">
    <source>
        <dbReference type="Proteomes" id="UP000236161"/>
    </source>
</evidence>
<dbReference type="EMBL" id="KZ452538">
    <property type="protein sequence ID" value="PKA48369.1"/>
    <property type="molecule type" value="Genomic_DNA"/>
</dbReference>
<evidence type="ECO:0000256" key="5">
    <source>
        <dbReference type="RuleBase" id="RU369090"/>
    </source>
</evidence>
<dbReference type="Proteomes" id="UP000236161">
    <property type="component" value="Unassembled WGS sequence"/>
</dbReference>
<comment type="pathway">
    <text evidence="2 5">Protein modification; protein ubiquitination.</text>
</comment>